<dbReference type="Proteomes" id="UP000483820">
    <property type="component" value="Chromosome I"/>
</dbReference>
<gene>
    <name evidence="2" type="ORF">GCK72_003010</name>
</gene>
<evidence type="ECO:0000313" key="2">
    <source>
        <dbReference type="EMBL" id="KAF1771184.1"/>
    </source>
</evidence>
<evidence type="ECO:0000259" key="1">
    <source>
        <dbReference type="Pfam" id="PF07735"/>
    </source>
</evidence>
<comment type="caution">
    <text evidence="2">The sequence shown here is derived from an EMBL/GenBank/DDBJ whole genome shotgun (WGS) entry which is preliminary data.</text>
</comment>
<dbReference type="RefSeq" id="XP_053592396.1">
    <property type="nucleotide sequence ID" value="XM_053723751.1"/>
</dbReference>
<sequence>MLFDQQLDFKKLCICLKGSNDENLLWNQISNKLGLVECLRILSNTTNPGFRPVITSWPQKISILGSDWFTVEFLLACTSTNITLEESYLGNKDLDEVLRKWRAGELPNLKHLKITSLSFTDDREQILGINLNELNGMVIQSDNGSKTAAIELNQHWIQMSVTPV</sequence>
<dbReference type="InterPro" id="IPR012885">
    <property type="entry name" value="F-box_Sdz-33"/>
</dbReference>
<proteinExistence type="predicted"/>
<dbReference type="Pfam" id="PF07735">
    <property type="entry name" value="FBA_2"/>
    <property type="match status" value="1"/>
</dbReference>
<evidence type="ECO:0000313" key="3">
    <source>
        <dbReference type="Proteomes" id="UP000483820"/>
    </source>
</evidence>
<protein>
    <recommendedName>
        <fullName evidence="1">Sdz-33 F-box domain-containing protein</fullName>
    </recommendedName>
</protein>
<dbReference type="AlphaFoldDB" id="A0A6A5HWJ7"/>
<dbReference type="KEGG" id="crq:GCK72_003010"/>
<reference evidence="2 3" key="1">
    <citation type="submission" date="2019-12" db="EMBL/GenBank/DDBJ databases">
        <title>Chromosome-level assembly of the Caenorhabditis remanei genome.</title>
        <authorList>
            <person name="Teterina A.A."/>
            <person name="Willis J.H."/>
            <person name="Phillips P.C."/>
        </authorList>
    </citation>
    <scope>NUCLEOTIDE SEQUENCE [LARGE SCALE GENOMIC DNA]</scope>
    <source>
        <strain evidence="2 3">PX506</strain>
        <tissue evidence="2">Whole organism</tissue>
    </source>
</reference>
<accession>A0A6A5HWJ7</accession>
<dbReference type="CTD" id="78773473"/>
<dbReference type="GeneID" id="78773473"/>
<organism evidence="2 3">
    <name type="scientific">Caenorhabditis remanei</name>
    <name type="common">Caenorhabditis vulgaris</name>
    <dbReference type="NCBI Taxonomy" id="31234"/>
    <lineage>
        <taxon>Eukaryota</taxon>
        <taxon>Metazoa</taxon>
        <taxon>Ecdysozoa</taxon>
        <taxon>Nematoda</taxon>
        <taxon>Chromadorea</taxon>
        <taxon>Rhabditida</taxon>
        <taxon>Rhabditina</taxon>
        <taxon>Rhabditomorpha</taxon>
        <taxon>Rhabditoidea</taxon>
        <taxon>Rhabditidae</taxon>
        <taxon>Peloderinae</taxon>
        <taxon>Caenorhabditis</taxon>
    </lineage>
</organism>
<feature type="domain" description="Sdz-33 F-box" evidence="1">
    <location>
        <begin position="60"/>
        <end position="114"/>
    </location>
</feature>
<dbReference type="EMBL" id="WUAV01000001">
    <property type="protein sequence ID" value="KAF1771184.1"/>
    <property type="molecule type" value="Genomic_DNA"/>
</dbReference>
<name>A0A6A5HWJ7_CAERE</name>